<dbReference type="PROSITE" id="PS51186">
    <property type="entry name" value="GNAT"/>
    <property type="match status" value="1"/>
</dbReference>
<evidence type="ECO:0000313" key="4">
    <source>
        <dbReference type="EMBL" id="NVN12110.1"/>
    </source>
</evidence>
<keyword evidence="2" id="KW-0012">Acyltransferase</keyword>
<evidence type="ECO:0000259" key="3">
    <source>
        <dbReference type="PROSITE" id="PS51186"/>
    </source>
</evidence>
<keyword evidence="1 4" id="KW-0808">Transferase</keyword>
<dbReference type="Gene3D" id="3.40.630.30">
    <property type="match status" value="1"/>
</dbReference>
<evidence type="ECO:0000256" key="1">
    <source>
        <dbReference type="ARBA" id="ARBA00022679"/>
    </source>
</evidence>
<dbReference type="AlphaFoldDB" id="A0A7Y7IXC5"/>
<evidence type="ECO:0000256" key="2">
    <source>
        <dbReference type="ARBA" id="ARBA00023315"/>
    </source>
</evidence>
<dbReference type="GO" id="GO:0016747">
    <property type="term" value="F:acyltransferase activity, transferring groups other than amino-acyl groups"/>
    <property type="evidence" value="ECO:0007669"/>
    <property type="project" value="InterPro"/>
</dbReference>
<dbReference type="EMBL" id="JABXXP010000339">
    <property type="protein sequence ID" value="NVN12110.1"/>
    <property type="molecule type" value="Genomic_DNA"/>
</dbReference>
<dbReference type="PANTHER" id="PTHR43877">
    <property type="entry name" value="AMINOALKYLPHOSPHONATE N-ACETYLTRANSFERASE-RELATED-RELATED"/>
    <property type="match status" value="1"/>
</dbReference>
<name>A0A7Y7IXC5_9PROT</name>
<comment type="caution">
    <text evidence="4">The sequence shown here is derived from an EMBL/GenBank/DDBJ whole genome shotgun (WGS) entry which is preliminary data.</text>
</comment>
<proteinExistence type="predicted"/>
<accession>A0A7Y7IXC5</accession>
<dbReference type="PANTHER" id="PTHR43877:SF5">
    <property type="entry name" value="BLL8307 PROTEIN"/>
    <property type="match status" value="1"/>
</dbReference>
<gene>
    <name evidence="4" type="ORF">HUK84_13435</name>
</gene>
<dbReference type="InterPro" id="IPR000182">
    <property type="entry name" value="GNAT_dom"/>
</dbReference>
<dbReference type="CDD" id="cd04301">
    <property type="entry name" value="NAT_SF"/>
    <property type="match status" value="1"/>
</dbReference>
<dbReference type="Pfam" id="PF00583">
    <property type="entry name" value="Acetyltransf_1"/>
    <property type="match status" value="1"/>
</dbReference>
<feature type="domain" description="N-acetyltransferase" evidence="3">
    <location>
        <begin position="9"/>
        <end position="157"/>
    </location>
</feature>
<dbReference type="SUPFAM" id="SSF55729">
    <property type="entry name" value="Acyl-CoA N-acyltransferases (Nat)"/>
    <property type="match status" value="1"/>
</dbReference>
<dbReference type="InterPro" id="IPR050832">
    <property type="entry name" value="Bact_Acetyltransf"/>
</dbReference>
<dbReference type="InterPro" id="IPR016181">
    <property type="entry name" value="Acyl_CoA_acyltransferase"/>
</dbReference>
<protein>
    <submittedName>
        <fullName evidence="4">GNAT family N-acetyltransferase</fullName>
    </submittedName>
</protein>
<evidence type="ECO:0000313" key="5">
    <source>
        <dbReference type="Proteomes" id="UP000534870"/>
    </source>
</evidence>
<reference evidence="4 5" key="1">
    <citation type="submission" date="2020-06" db="EMBL/GenBank/DDBJ databases">
        <title>Description of novel acetic acid bacteria.</title>
        <authorList>
            <person name="Sombolestani A."/>
        </authorList>
    </citation>
    <scope>NUCLEOTIDE SEQUENCE [LARGE SCALE GENOMIC DNA]</scope>
    <source>
        <strain evidence="4 5">LMG 31431</strain>
    </source>
</reference>
<dbReference type="RefSeq" id="WP_176640743.1">
    <property type="nucleotide sequence ID" value="NZ_JABXXP010000339.1"/>
</dbReference>
<dbReference type="Proteomes" id="UP000534870">
    <property type="component" value="Unassembled WGS sequence"/>
</dbReference>
<organism evidence="4 5">
    <name type="scientific">Nguyenibacter vanlangensis</name>
    <dbReference type="NCBI Taxonomy" id="1216886"/>
    <lineage>
        <taxon>Bacteria</taxon>
        <taxon>Pseudomonadati</taxon>
        <taxon>Pseudomonadota</taxon>
        <taxon>Alphaproteobacteria</taxon>
        <taxon>Acetobacterales</taxon>
        <taxon>Acetobacteraceae</taxon>
        <taxon>Nguyenibacter</taxon>
    </lineage>
</organism>
<sequence length="157" mass="16840">MKNIRDFSIRVDDLTGAPTRALLALHLAGMRAGTPPEHVFALDLSGLRDPAITVWSAWDGAEIAAIGALRTMDDGTGEVKSMRTHPAHLRRGAAAALLDHIIAEARARGMTRLSLETGCGPSFAAALALYRRRGFVDGAAFGSYMPSAFNQFLHLEL</sequence>